<dbReference type="InterPro" id="IPR050744">
    <property type="entry name" value="AI-2_Isomerase_LsrG"/>
</dbReference>
<organism evidence="3 4">
    <name type="scientific">Streptomyces chattanoogensis</name>
    <dbReference type="NCBI Taxonomy" id="66876"/>
    <lineage>
        <taxon>Bacteria</taxon>
        <taxon>Bacillati</taxon>
        <taxon>Actinomycetota</taxon>
        <taxon>Actinomycetes</taxon>
        <taxon>Kitasatosporales</taxon>
        <taxon>Streptomycetaceae</taxon>
        <taxon>Streptomyces</taxon>
    </lineage>
</organism>
<dbReference type="Pfam" id="PF03992">
    <property type="entry name" value="ABM"/>
    <property type="match status" value="1"/>
</dbReference>
<reference evidence="4" key="1">
    <citation type="submission" date="2015-07" db="EMBL/GenBank/DDBJ databases">
        <authorList>
            <person name="Ju K.-S."/>
            <person name="Doroghazi J.R."/>
            <person name="Metcalf W.W."/>
        </authorList>
    </citation>
    <scope>NUCLEOTIDE SEQUENCE [LARGE SCALE GENOMIC DNA]</scope>
    <source>
        <strain evidence="4">NRRL ISP-5002</strain>
    </source>
</reference>
<comment type="caution">
    <text evidence="3">The sequence shown here is derived from an EMBL/GenBank/DDBJ whole genome shotgun (WGS) entry which is preliminary data.</text>
</comment>
<dbReference type="InterPro" id="IPR007138">
    <property type="entry name" value="ABM_dom"/>
</dbReference>
<feature type="region of interest" description="Disordered" evidence="1">
    <location>
        <begin position="101"/>
        <end position="122"/>
    </location>
</feature>
<proteinExistence type="predicted"/>
<dbReference type="EMBL" id="LGKG01000163">
    <property type="protein sequence ID" value="KPC60271.1"/>
    <property type="molecule type" value="Genomic_DNA"/>
</dbReference>
<dbReference type="GO" id="GO:0004497">
    <property type="term" value="F:monooxygenase activity"/>
    <property type="evidence" value="ECO:0007669"/>
    <property type="project" value="UniProtKB-KW"/>
</dbReference>
<feature type="domain" description="ABM" evidence="2">
    <location>
        <begin position="5"/>
        <end position="94"/>
    </location>
</feature>
<gene>
    <name evidence="3" type="ORF">ADL29_30240</name>
</gene>
<accession>A0A0N0GWL4</accession>
<dbReference type="PROSITE" id="PS51725">
    <property type="entry name" value="ABM"/>
    <property type="match status" value="1"/>
</dbReference>
<dbReference type="Proteomes" id="UP000037982">
    <property type="component" value="Unassembled WGS sequence"/>
</dbReference>
<protein>
    <submittedName>
        <fullName evidence="3">Antibiotic biosynthesis monooxygenase</fullName>
    </submittedName>
</protein>
<evidence type="ECO:0000313" key="4">
    <source>
        <dbReference type="Proteomes" id="UP000037982"/>
    </source>
</evidence>
<name>A0A0N0GWL4_9ACTN</name>
<dbReference type="PANTHER" id="PTHR33336">
    <property type="entry name" value="QUINOL MONOOXYGENASE YGIN-RELATED"/>
    <property type="match status" value="1"/>
</dbReference>
<dbReference type="InterPro" id="IPR011008">
    <property type="entry name" value="Dimeric_a/b-barrel"/>
</dbReference>
<dbReference type="PATRIC" id="fig|66876.3.peg.6653"/>
<evidence type="ECO:0000256" key="1">
    <source>
        <dbReference type="SAM" id="MobiDB-lite"/>
    </source>
</evidence>
<feature type="compositionally biased region" description="Polar residues" evidence="1">
    <location>
        <begin position="110"/>
        <end position="122"/>
    </location>
</feature>
<evidence type="ECO:0000313" key="3">
    <source>
        <dbReference type="EMBL" id="KPC60271.1"/>
    </source>
</evidence>
<dbReference type="PANTHER" id="PTHR33336:SF3">
    <property type="entry name" value="ABM DOMAIN-CONTAINING PROTEIN"/>
    <property type="match status" value="1"/>
</dbReference>
<keyword evidence="4" id="KW-1185">Reference proteome</keyword>
<dbReference type="RefSeq" id="WP_053926717.1">
    <property type="nucleotide sequence ID" value="NZ_LGKG01000163.1"/>
</dbReference>
<keyword evidence="3" id="KW-0560">Oxidoreductase</keyword>
<dbReference type="SUPFAM" id="SSF54909">
    <property type="entry name" value="Dimeric alpha+beta barrel"/>
    <property type="match status" value="1"/>
</dbReference>
<keyword evidence="3" id="KW-0503">Monooxygenase</keyword>
<dbReference type="AlphaFoldDB" id="A0A0N0GWL4"/>
<dbReference type="Gene3D" id="3.30.70.100">
    <property type="match status" value="1"/>
</dbReference>
<sequence length="122" mass="14410">MDQPFTLVGTARPKPERAEELRQLLLSFVEPTRQEPGCLEYHFHEDRDSPGVFVFYEAWRSEEDLNAHLALPHLRDFWQRRMDYLERDLEIRYLTMHSPYQERDSRVSDGATSSSANLPVSQ</sequence>
<evidence type="ECO:0000259" key="2">
    <source>
        <dbReference type="PROSITE" id="PS51725"/>
    </source>
</evidence>